<organism evidence="1 2">
    <name type="scientific">Sclerotinia nivalis</name>
    <dbReference type="NCBI Taxonomy" id="352851"/>
    <lineage>
        <taxon>Eukaryota</taxon>
        <taxon>Fungi</taxon>
        <taxon>Dikarya</taxon>
        <taxon>Ascomycota</taxon>
        <taxon>Pezizomycotina</taxon>
        <taxon>Leotiomycetes</taxon>
        <taxon>Helotiales</taxon>
        <taxon>Sclerotiniaceae</taxon>
        <taxon>Sclerotinia</taxon>
    </lineage>
</organism>
<accession>A0A9X0DIH9</accession>
<name>A0A9X0DIH9_9HELO</name>
<evidence type="ECO:0000313" key="1">
    <source>
        <dbReference type="EMBL" id="KAJ8062882.1"/>
    </source>
</evidence>
<comment type="caution">
    <text evidence="1">The sequence shown here is derived from an EMBL/GenBank/DDBJ whole genome shotgun (WGS) entry which is preliminary data.</text>
</comment>
<dbReference type="EMBL" id="JAPEIS010000009">
    <property type="protein sequence ID" value="KAJ8062882.1"/>
    <property type="molecule type" value="Genomic_DNA"/>
</dbReference>
<protein>
    <submittedName>
        <fullName evidence="1">Uncharacterized protein</fullName>
    </submittedName>
</protein>
<dbReference type="Proteomes" id="UP001152300">
    <property type="component" value="Unassembled WGS sequence"/>
</dbReference>
<gene>
    <name evidence="1" type="ORF">OCU04_008134</name>
</gene>
<reference evidence="1" key="1">
    <citation type="submission" date="2022-11" db="EMBL/GenBank/DDBJ databases">
        <title>Genome Resource of Sclerotinia nivalis Strain SnTB1, a Plant Pathogen Isolated from American Ginseng.</title>
        <authorList>
            <person name="Fan S."/>
        </authorList>
    </citation>
    <scope>NUCLEOTIDE SEQUENCE</scope>
    <source>
        <strain evidence="1">SnTB1</strain>
    </source>
</reference>
<dbReference type="AlphaFoldDB" id="A0A9X0DIH9"/>
<proteinExistence type="predicted"/>
<sequence length="110" mass="12901">MILRIFQCYWQPFYEFPAHIFLWCDQCKFIAFSKGKREFSVLFYRLYTAFSLLEDAGFLISFSPISFVHDRYAGGITNSTLLFFSRRGDADIQRVILRGICLTRNESIGT</sequence>
<evidence type="ECO:0000313" key="2">
    <source>
        <dbReference type="Proteomes" id="UP001152300"/>
    </source>
</evidence>
<keyword evidence="2" id="KW-1185">Reference proteome</keyword>